<protein>
    <submittedName>
        <fullName evidence="1">Uncharacterized protein</fullName>
    </submittedName>
</protein>
<dbReference type="RefSeq" id="WP_378193652.1">
    <property type="nucleotide sequence ID" value="NZ_JBHLZP010000003.1"/>
</dbReference>
<evidence type="ECO:0000313" key="1">
    <source>
        <dbReference type="EMBL" id="MFB9830812.1"/>
    </source>
</evidence>
<accession>A0ABV5Y8N5</accession>
<dbReference type="EMBL" id="JBHLZP010000003">
    <property type="protein sequence ID" value="MFB9830812.1"/>
    <property type="molecule type" value="Genomic_DNA"/>
</dbReference>
<proteinExistence type="predicted"/>
<dbReference type="Proteomes" id="UP001589627">
    <property type="component" value="Unassembled WGS sequence"/>
</dbReference>
<evidence type="ECO:0000313" key="2">
    <source>
        <dbReference type="Proteomes" id="UP001589627"/>
    </source>
</evidence>
<organism evidence="1 2">
    <name type="scientific">Actinoallomurus acaciae</name>
    <dbReference type="NCBI Taxonomy" id="502577"/>
    <lineage>
        <taxon>Bacteria</taxon>
        <taxon>Bacillati</taxon>
        <taxon>Actinomycetota</taxon>
        <taxon>Actinomycetes</taxon>
        <taxon>Streptosporangiales</taxon>
        <taxon>Thermomonosporaceae</taxon>
        <taxon>Actinoallomurus</taxon>
    </lineage>
</organism>
<reference evidence="1 2" key="1">
    <citation type="submission" date="2024-09" db="EMBL/GenBank/DDBJ databases">
        <authorList>
            <person name="Sun Q."/>
            <person name="Mori K."/>
        </authorList>
    </citation>
    <scope>NUCLEOTIDE SEQUENCE [LARGE SCALE GENOMIC DNA]</scope>
    <source>
        <strain evidence="1 2">TBRC 0563</strain>
    </source>
</reference>
<name>A0ABV5Y8N5_9ACTN</name>
<sequence length="643" mass="69691">MVDWLRQAGPGASSRTLDDVGGEAQLYRHAEQIANSDAFDVATSMVIGAWNQLDHERASRLLLLGLEHTPDPLAFAGAVEAIFAQPAVVAALADGMNNVLLDRAGERTDPRHAHIAVDALDGALRLLLAGAVRPFRLLELVSSVTIIEPSTFAEAVARRLGVLYLHKPETSVRDAARATLQLLSEHPDARDDALCELGGCSLIDGLESSTAEQAEAALRTARRDYSAAIDADQERLDARLYASALDGVLALIEQRPAADVEAAAEQVEDLALVRAAWHAPGRLGRWLGDTSAAEQHWWMVTAAFAQAAGALDEDVWLNAATSLEAIARAHRAARVARVLPEAAPGLRAVIEPRISNAFIADSSRVRALKQWATQVADDPELEQGAIELQEVVEDPKGDTATLIADLRARADDPTAVDAVLQALDDRQCEVLERRLETLDGEESVLLNRVAWRVNHDIRAGLEGVPDYTGTTRIFFDRILDLTIRFVEMRQDIQTGRPGGRFHYLSQPDALERDLQLDYYEFMKGTIFGAVVDIETPHIGGGRTDIVFRYGGTRIVGEIKRDTNPAATGHLDSYLNQAGLYQSANVALGLLLVLDLSPKPQGQVRSLGQSIWLAHKPDLADGDLPRLIVTALVPGNRPTPSGVT</sequence>
<comment type="caution">
    <text evidence="1">The sequence shown here is derived from an EMBL/GenBank/DDBJ whole genome shotgun (WGS) entry which is preliminary data.</text>
</comment>
<gene>
    <name evidence="1" type="ORF">ACFFNX_01225</name>
</gene>
<keyword evidence="2" id="KW-1185">Reference proteome</keyword>